<dbReference type="Proteomes" id="UP000243784">
    <property type="component" value="Chromosome"/>
</dbReference>
<dbReference type="RefSeq" id="WP_070954021.1">
    <property type="nucleotide sequence ID" value="NZ_CP015208.1"/>
</dbReference>
<dbReference type="InterPro" id="IPR001466">
    <property type="entry name" value="Beta-lactam-related"/>
</dbReference>
<dbReference type="PANTHER" id="PTHR43319:SF3">
    <property type="entry name" value="BETA-LACTAMASE-RELATED DOMAIN-CONTAINING PROTEIN"/>
    <property type="match status" value="1"/>
</dbReference>
<dbReference type="OrthoDB" id="3422781at2"/>
<evidence type="ECO:0000313" key="2">
    <source>
        <dbReference type="EMBL" id="AOY55504.1"/>
    </source>
</evidence>
<organism evidence="2 3">
    <name type="scientific">Candidatus Rhodoluna planktonica</name>
    <dbReference type="NCBI Taxonomy" id="535712"/>
    <lineage>
        <taxon>Bacteria</taxon>
        <taxon>Bacillati</taxon>
        <taxon>Actinomycetota</taxon>
        <taxon>Actinomycetes</taxon>
        <taxon>Micrococcales</taxon>
        <taxon>Microbacteriaceae</taxon>
        <taxon>Luna cluster</taxon>
        <taxon>Luna-1 subcluster</taxon>
        <taxon>Rhodoluna</taxon>
    </lineage>
</organism>
<dbReference type="Gene3D" id="3.40.710.10">
    <property type="entry name" value="DD-peptidase/beta-lactamase superfamily"/>
    <property type="match status" value="1"/>
</dbReference>
<reference evidence="2 3" key="1">
    <citation type="journal article" date="2016" name="Biochim. Biophys. Acta">
        <title>Photochemical characterization of actinorhodopsin and its functional existence in the natural host.</title>
        <authorList>
            <person name="Nakamura S."/>
            <person name="Kikukawa T."/>
            <person name="Tamogami J."/>
            <person name="Kamiya M."/>
            <person name="Aizawa T."/>
            <person name="Hahn M.W."/>
            <person name="Ihara K."/>
            <person name="Kamo N."/>
            <person name="Demura M."/>
        </authorList>
    </citation>
    <scope>NUCLEOTIDE SEQUENCE [LARGE SCALE GENOMIC DNA]</scope>
    <source>
        <strain evidence="2 3">MWH-Dar1</strain>
    </source>
</reference>
<dbReference type="STRING" id="535712.A4Z71_00315"/>
<name>A0A1D9DXH5_9MICO</name>
<dbReference type="InterPro" id="IPR012338">
    <property type="entry name" value="Beta-lactam/transpept-like"/>
</dbReference>
<feature type="domain" description="Beta-lactamase-related" evidence="1">
    <location>
        <begin position="21"/>
        <end position="363"/>
    </location>
</feature>
<dbReference type="KEGG" id="rpla:A4Z71_00315"/>
<evidence type="ECO:0000313" key="3">
    <source>
        <dbReference type="Proteomes" id="UP000243784"/>
    </source>
</evidence>
<proteinExistence type="predicted"/>
<evidence type="ECO:0000259" key="1">
    <source>
        <dbReference type="Pfam" id="PF00144"/>
    </source>
</evidence>
<gene>
    <name evidence="2" type="ORF">A4Z71_00315</name>
</gene>
<dbReference type="EMBL" id="CP015208">
    <property type="protein sequence ID" value="AOY55504.1"/>
    <property type="molecule type" value="Genomic_DNA"/>
</dbReference>
<dbReference type="Pfam" id="PF00144">
    <property type="entry name" value="Beta-lactamase"/>
    <property type="match status" value="1"/>
</dbReference>
<dbReference type="SUPFAM" id="SSF56601">
    <property type="entry name" value="beta-lactamase/transpeptidase-like"/>
    <property type="match status" value="1"/>
</dbReference>
<accession>A0A1D9DXH5</accession>
<keyword evidence="3" id="KW-1185">Reference proteome</keyword>
<sequence>MSDSRFDSVVGLFYEVAAENSGGGAAMAIYADGQQAVSVFTGEQSPGVPWNANTHSVVFSCTKGLAAIAANQLIEKGLLDPYAKVGEYWPEFACNGKEDTLVKWVLEHKAGLSAVRRDLTFEQLVDGHTVVEELAAQAPLWQPGTANAYHALTFGNLVGELVRRVTGKTIGQYLRDEISGPLNASAFIGLPENEFKNLAPLITDGSRLPLPPSEVGSNQYWMEKAMTSGGAMSAEVALPGIAEGHYFNDPRLIKAELAGAGGVMTADALAKIYSACVADTDGMRLLQDDTIRDAMVCEVDEREIWLSEGPWIRRGRGFMLHTPGWREWSSDGGFGHDGLGGQAGFADVKHRIGFAYTSSFLRGGLTEQDNQQRIIRELGRVLEN</sequence>
<dbReference type="PANTHER" id="PTHR43319">
    <property type="entry name" value="BETA-LACTAMASE-RELATED"/>
    <property type="match status" value="1"/>
</dbReference>
<protein>
    <recommendedName>
        <fullName evidence="1">Beta-lactamase-related domain-containing protein</fullName>
    </recommendedName>
</protein>
<dbReference type="InterPro" id="IPR052907">
    <property type="entry name" value="Beta-lactamase/esterase"/>
</dbReference>
<dbReference type="AlphaFoldDB" id="A0A1D9DXH5"/>